<dbReference type="Proteomes" id="UP001295423">
    <property type="component" value="Unassembled WGS sequence"/>
</dbReference>
<comment type="caution">
    <text evidence="1">The sequence shown here is derived from an EMBL/GenBank/DDBJ whole genome shotgun (WGS) entry which is preliminary data.</text>
</comment>
<organism evidence="1 2">
    <name type="scientific">Cylindrotheca closterium</name>
    <dbReference type="NCBI Taxonomy" id="2856"/>
    <lineage>
        <taxon>Eukaryota</taxon>
        <taxon>Sar</taxon>
        <taxon>Stramenopiles</taxon>
        <taxon>Ochrophyta</taxon>
        <taxon>Bacillariophyta</taxon>
        <taxon>Bacillariophyceae</taxon>
        <taxon>Bacillariophycidae</taxon>
        <taxon>Bacillariales</taxon>
        <taxon>Bacillariaceae</taxon>
        <taxon>Cylindrotheca</taxon>
    </lineage>
</organism>
<name>A0AAD2CP77_9STRA</name>
<reference evidence="1" key="1">
    <citation type="submission" date="2023-08" db="EMBL/GenBank/DDBJ databases">
        <authorList>
            <person name="Audoor S."/>
            <person name="Bilcke G."/>
        </authorList>
    </citation>
    <scope>NUCLEOTIDE SEQUENCE</scope>
</reference>
<evidence type="ECO:0000313" key="2">
    <source>
        <dbReference type="Proteomes" id="UP001295423"/>
    </source>
</evidence>
<protein>
    <recommendedName>
        <fullName evidence="3">Reverse transcriptase domain-containing protein</fullName>
    </recommendedName>
</protein>
<dbReference type="AlphaFoldDB" id="A0AAD2CP77"/>
<gene>
    <name evidence="1" type="ORF">CYCCA115_LOCUS7580</name>
</gene>
<accession>A0AAD2CP77</accession>
<dbReference type="EMBL" id="CAKOGP040001042">
    <property type="protein sequence ID" value="CAJ1941589.1"/>
    <property type="molecule type" value="Genomic_DNA"/>
</dbReference>
<proteinExistence type="predicted"/>
<evidence type="ECO:0000313" key="1">
    <source>
        <dbReference type="EMBL" id="CAJ1941589.1"/>
    </source>
</evidence>
<sequence>MRTIQLMNSEAQANNKKTGRAAMQYAKEHSLIPDGQCGSRKRHQAIDLALSKRLVWDLLILQRRAAGWISNDAKSCFDCVVHWVAIIAMLRFGLTCRVLSSMFNMLLSATHPMRTGFGDSDRSFKPPSVIPFQRCGQGNGAGPPIWISVSSVLITMMEAMGYGFECLSALESQLVTAQCFCFVDDTNIIEAGNTVHHSGEAICASVQAAATLWAGGNPSYWRSTIMKKLEYPMALTTLDAQQRTDNMSPVLQVCLPKAGVCRNFRRDVVFAPLPYQGLGLPHPFGCQVFKHLEMLLRHMANRTKTGDYMEANFQYIYITDALIVLKLSQVSRLPLTAVMAIYHTE</sequence>
<keyword evidence="2" id="KW-1185">Reference proteome</keyword>
<evidence type="ECO:0008006" key="3">
    <source>
        <dbReference type="Google" id="ProtNLM"/>
    </source>
</evidence>
<feature type="non-terminal residue" evidence="1">
    <location>
        <position position="1"/>
    </location>
</feature>